<feature type="compositionally biased region" description="Polar residues" evidence="9">
    <location>
        <begin position="306"/>
        <end position="333"/>
    </location>
</feature>
<feature type="compositionally biased region" description="Basic and acidic residues" evidence="9">
    <location>
        <begin position="359"/>
        <end position="379"/>
    </location>
</feature>
<comment type="caution">
    <text evidence="11">The sequence shown here is derived from an EMBL/GenBank/DDBJ whole genome shotgun (WGS) entry which is preliminary data.</text>
</comment>
<sequence length="834" mass="92135">MDLRSIINTEGGEGAGAAPKVVAPVTPIQPASHQSFREYNHPPSHASPGKSVPAAAADYASRPLAMASGPYASPTAYPGGSSSNYQNRPAAPPPLQTSQHEDARSPAGSYTAQSPYRQTPTSSMSAGPGQYPFPQSHPSPVQHHPYTPQQQQQLQLQQQQHQQQLRQQQQQAQAQAQAQAQQQAQQSQQQQQQQHLHRDSYPQPAPPPHLHQQHNPNRQSSATPQTPPVGIPGAPHPYLQHQRSQSSISISTPTSAHSQQQFFSQYPQDSPVSAHQFPPSQQPQHQRQQSQQSQHSHPATPLGPPLQSQRQSSGGFVQPTSPYQQRGMSSGALSQYQSSPAPLPPAAVPQPPSTPGTYEPHRNSASDSFRRSQSERERSLSVSPKTRLPSQTPSHSRGSFSIAHEQNEDMNTNSAKRKMSDRESPIEQRQIMDHHPVVKPQINGNYYTGAAPIPAAAQPPRKKVRYTEPPIWARSAKESDFKAGLPQGARVNGKQVVTGPPPTAHIKQETNGHRQMSPVMARSTPVSDPPGYGLLGPWEESIIGIKPAEQMSKIVADWLYRKVVSRPDIGELQVSGVEVEIEAKLGQLINKDTNERYYLPVESECVLTENGRVGFKSSMTESQHKVMNDFLNAKVTETHPNNPGQSKKRVPIAYLHRRERDKFYELPPQAHVHLPPAIRAELNPRHTVKVRVTHDQKNNQILAKIIKARVADLDIYNPTCPLDCRISVNLEMRFDGDIEALIAAEGTRIPDRNKDRLSYTQSHYQIDLTQVTQVTSTNGVNKMEKEHELEVEISTAAVREQGRRAAAGEANDYMKLVEGLVDNVRVLARNVPPP</sequence>
<dbReference type="EMBL" id="JBFCZG010000002">
    <property type="protein sequence ID" value="KAL3425548.1"/>
    <property type="molecule type" value="Genomic_DNA"/>
</dbReference>
<comment type="subunit">
    <text evidence="8">Heterodimer. The mRNA-capping enzyme is composed of two separate chains alpha and beta, respectively a mRNA guanylyltransferase and an mRNA 5'-triphosphate monophosphatase.</text>
</comment>
<feature type="compositionally biased region" description="Polar residues" evidence="9">
    <location>
        <begin position="259"/>
        <end position="273"/>
    </location>
</feature>
<dbReference type="InterPro" id="IPR040343">
    <property type="entry name" value="Cet1/Ctl1"/>
</dbReference>
<gene>
    <name evidence="11" type="ORF">PVAG01_02339</name>
</gene>
<feature type="compositionally biased region" description="Pro residues" evidence="9">
    <location>
        <begin position="341"/>
        <end position="354"/>
    </location>
</feature>
<evidence type="ECO:0000256" key="9">
    <source>
        <dbReference type="SAM" id="MobiDB-lite"/>
    </source>
</evidence>
<evidence type="ECO:0000313" key="11">
    <source>
        <dbReference type="EMBL" id="KAL3425548.1"/>
    </source>
</evidence>
<comment type="similarity">
    <text evidence="3 8">Belongs to the fungal TPase family.</text>
</comment>
<comment type="subcellular location">
    <subcellularLocation>
        <location evidence="2 8">Nucleus</location>
    </subcellularLocation>
</comment>
<dbReference type="SUPFAM" id="SSF55154">
    <property type="entry name" value="CYTH-like phosphatases"/>
    <property type="match status" value="1"/>
</dbReference>
<dbReference type="InterPro" id="IPR033469">
    <property type="entry name" value="CYTH-like_dom_sf"/>
</dbReference>
<keyword evidence="12" id="KW-1185">Reference proteome</keyword>
<protein>
    <recommendedName>
        <fullName evidence="8">mRNA-capping enzyme subunit beta</fullName>
        <ecNumber evidence="8">3.6.1.74</ecNumber>
    </recommendedName>
    <alternativeName>
        <fullName evidence="8">mRNA 5'-phosphatase</fullName>
    </alternativeName>
    <alternativeName>
        <fullName evidence="8">mRNA 5'-triphosphate monophosphatase</fullName>
    </alternativeName>
</protein>
<evidence type="ECO:0000259" key="10">
    <source>
        <dbReference type="Pfam" id="PF02940"/>
    </source>
</evidence>
<feature type="compositionally biased region" description="Polar residues" evidence="9">
    <location>
        <begin position="108"/>
        <end position="125"/>
    </location>
</feature>
<keyword evidence="6 8" id="KW-0539">Nucleus</keyword>
<dbReference type="InterPro" id="IPR037009">
    <property type="entry name" value="mRNA_triPase_Cet1_sf"/>
</dbReference>
<organism evidence="11 12">
    <name type="scientific">Phlyctema vagabunda</name>
    <dbReference type="NCBI Taxonomy" id="108571"/>
    <lineage>
        <taxon>Eukaryota</taxon>
        <taxon>Fungi</taxon>
        <taxon>Dikarya</taxon>
        <taxon>Ascomycota</taxon>
        <taxon>Pezizomycotina</taxon>
        <taxon>Leotiomycetes</taxon>
        <taxon>Helotiales</taxon>
        <taxon>Dermateaceae</taxon>
        <taxon>Phlyctema</taxon>
    </lineage>
</organism>
<accession>A0ABR4PQD6</accession>
<evidence type="ECO:0000256" key="2">
    <source>
        <dbReference type="ARBA" id="ARBA00004123"/>
    </source>
</evidence>
<dbReference type="CDD" id="cd07470">
    <property type="entry name" value="CYTH-like_mRNA_RTPase"/>
    <property type="match status" value="1"/>
</dbReference>
<feature type="compositionally biased region" description="Low complexity" evidence="9">
    <location>
        <begin position="241"/>
        <end position="258"/>
    </location>
</feature>
<dbReference type="Gene3D" id="3.20.100.10">
    <property type="entry name" value="mRNA triphosphatase Cet1-like"/>
    <property type="match status" value="1"/>
</dbReference>
<comment type="catalytic activity">
    <reaction evidence="7">
        <text>a 5'-end triphospho-ribonucleoside in mRNA + H2O = a 5'-end diphospho-ribonucleoside in mRNA + phosphate + H(+)</text>
        <dbReference type="Rhea" id="RHEA:67004"/>
        <dbReference type="Rhea" id="RHEA-COMP:17164"/>
        <dbReference type="Rhea" id="RHEA-COMP:17165"/>
        <dbReference type="ChEBI" id="CHEBI:15377"/>
        <dbReference type="ChEBI" id="CHEBI:15378"/>
        <dbReference type="ChEBI" id="CHEBI:43474"/>
        <dbReference type="ChEBI" id="CHEBI:167616"/>
        <dbReference type="ChEBI" id="CHEBI:167618"/>
        <dbReference type="EC" id="3.6.1.74"/>
    </reaction>
    <physiologicalReaction direction="left-to-right" evidence="7">
        <dbReference type="Rhea" id="RHEA:67005"/>
    </physiologicalReaction>
</comment>
<dbReference type="PANTHER" id="PTHR28118:SF1">
    <property type="entry name" value="POLYNUCLEOTIDE 5'-TRIPHOSPHATASE CTL1-RELATED"/>
    <property type="match status" value="1"/>
</dbReference>
<feature type="compositionally biased region" description="Low complexity" evidence="9">
    <location>
        <begin position="132"/>
        <end position="194"/>
    </location>
</feature>
<dbReference type="InterPro" id="IPR004206">
    <property type="entry name" value="mRNA_triPase_Cet1"/>
</dbReference>
<evidence type="ECO:0000256" key="6">
    <source>
        <dbReference type="ARBA" id="ARBA00023242"/>
    </source>
</evidence>
<feature type="compositionally biased region" description="Polar residues" evidence="9">
    <location>
        <begin position="388"/>
        <end position="399"/>
    </location>
</feature>
<feature type="compositionally biased region" description="Low complexity" evidence="9">
    <location>
        <begin position="16"/>
        <end position="26"/>
    </location>
</feature>
<comment type="function">
    <text evidence="8">First step of mRNA capping. Converts the 5'-triphosphate end of a nascent mRNA chain into a diphosphate end.</text>
</comment>
<evidence type="ECO:0000313" key="12">
    <source>
        <dbReference type="Proteomes" id="UP001629113"/>
    </source>
</evidence>
<feature type="compositionally biased region" description="Basic and acidic residues" evidence="9">
    <location>
        <begin position="418"/>
        <end position="429"/>
    </location>
</feature>
<comment type="cofactor">
    <cofactor evidence="1 8">
        <name>Mg(2+)</name>
        <dbReference type="ChEBI" id="CHEBI:18420"/>
    </cofactor>
</comment>
<evidence type="ECO:0000256" key="1">
    <source>
        <dbReference type="ARBA" id="ARBA00001946"/>
    </source>
</evidence>
<reference evidence="11 12" key="1">
    <citation type="submission" date="2024-06" db="EMBL/GenBank/DDBJ databases">
        <title>Complete genome of Phlyctema vagabunda strain 19-DSS-EL-015.</title>
        <authorList>
            <person name="Fiorenzani C."/>
        </authorList>
    </citation>
    <scope>NUCLEOTIDE SEQUENCE [LARGE SCALE GENOMIC DNA]</scope>
    <source>
        <strain evidence="11 12">19-DSS-EL-015</strain>
    </source>
</reference>
<evidence type="ECO:0000256" key="3">
    <source>
        <dbReference type="ARBA" id="ARBA00006345"/>
    </source>
</evidence>
<feature type="region of interest" description="Disordered" evidence="9">
    <location>
        <begin position="1"/>
        <end position="429"/>
    </location>
</feature>
<dbReference type="PANTHER" id="PTHR28118">
    <property type="entry name" value="POLYNUCLEOTIDE 5'-TRIPHOSPHATASE-RELATED"/>
    <property type="match status" value="1"/>
</dbReference>
<evidence type="ECO:0000256" key="7">
    <source>
        <dbReference type="ARBA" id="ARBA00047740"/>
    </source>
</evidence>
<evidence type="ECO:0000256" key="5">
    <source>
        <dbReference type="ARBA" id="ARBA00022801"/>
    </source>
</evidence>
<dbReference type="EC" id="3.6.1.74" evidence="8"/>
<feature type="compositionally biased region" description="Low complexity" evidence="9">
    <location>
        <begin position="275"/>
        <end position="298"/>
    </location>
</feature>
<name>A0ABR4PQD6_9HELO</name>
<feature type="domain" description="mRNA triphosphatase Cet1-like" evidence="10">
    <location>
        <begin position="549"/>
        <end position="793"/>
    </location>
</feature>
<keyword evidence="8" id="KW-0506">mRNA capping</keyword>
<evidence type="ECO:0000256" key="4">
    <source>
        <dbReference type="ARBA" id="ARBA00022664"/>
    </source>
</evidence>
<proteinExistence type="inferred from homology"/>
<dbReference type="Pfam" id="PF02940">
    <property type="entry name" value="mRNA_triPase"/>
    <property type="match status" value="1"/>
</dbReference>
<dbReference type="Proteomes" id="UP001629113">
    <property type="component" value="Unassembled WGS sequence"/>
</dbReference>
<keyword evidence="5 8" id="KW-0378">Hydrolase</keyword>
<evidence type="ECO:0000256" key="8">
    <source>
        <dbReference type="RuleBase" id="RU367053"/>
    </source>
</evidence>
<keyword evidence="4 8" id="KW-0507">mRNA processing</keyword>